<evidence type="ECO:0000259" key="2">
    <source>
        <dbReference type="Pfam" id="PF13439"/>
    </source>
</evidence>
<comment type="caution">
    <text evidence="3">The sequence shown here is derived from an EMBL/GenBank/DDBJ whole genome shotgun (WGS) entry which is preliminary data.</text>
</comment>
<evidence type="ECO:0000313" key="4">
    <source>
        <dbReference type="Proteomes" id="UP000230731"/>
    </source>
</evidence>
<dbReference type="EMBL" id="PEZP01000021">
    <property type="protein sequence ID" value="PIT98247.1"/>
    <property type="molecule type" value="Genomic_DNA"/>
</dbReference>
<feature type="domain" description="Glycosyltransferase subfamily 4-like N-terminal" evidence="2">
    <location>
        <begin position="34"/>
        <end position="175"/>
    </location>
</feature>
<dbReference type="Gene3D" id="3.40.50.2000">
    <property type="entry name" value="Glycogen Phosphorylase B"/>
    <property type="match status" value="2"/>
</dbReference>
<dbReference type="Pfam" id="PF00534">
    <property type="entry name" value="Glycos_transf_1"/>
    <property type="match status" value="1"/>
</dbReference>
<feature type="domain" description="Glycosyl transferase family 1" evidence="1">
    <location>
        <begin position="181"/>
        <end position="348"/>
    </location>
</feature>
<evidence type="ECO:0000313" key="3">
    <source>
        <dbReference type="EMBL" id="PIT98247.1"/>
    </source>
</evidence>
<reference evidence="4" key="1">
    <citation type="submission" date="2017-09" db="EMBL/GenBank/DDBJ databases">
        <title>Depth-based differentiation of microbial function through sediment-hosted aquifers and enrichment of novel symbionts in the deep terrestrial subsurface.</title>
        <authorList>
            <person name="Probst A.J."/>
            <person name="Ladd B."/>
            <person name="Jarett J.K."/>
            <person name="Geller-Mcgrath D.E."/>
            <person name="Sieber C.M.K."/>
            <person name="Emerson J.B."/>
            <person name="Anantharaman K."/>
            <person name="Thomas B.C."/>
            <person name="Malmstrom R."/>
            <person name="Stieglmeier M."/>
            <person name="Klingl A."/>
            <person name="Woyke T."/>
            <person name="Ryan C.M."/>
            <person name="Banfield J.F."/>
        </authorList>
    </citation>
    <scope>NUCLEOTIDE SEQUENCE [LARGE SCALE GENOMIC DNA]</scope>
</reference>
<dbReference type="GO" id="GO:0016757">
    <property type="term" value="F:glycosyltransferase activity"/>
    <property type="evidence" value="ECO:0007669"/>
    <property type="project" value="InterPro"/>
</dbReference>
<protein>
    <recommendedName>
        <fullName evidence="5">Glycosyltransferase</fullName>
    </recommendedName>
</protein>
<dbReference type="Proteomes" id="UP000230731">
    <property type="component" value="Unassembled WGS sequence"/>
</dbReference>
<dbReference type="PANTHER" id="PTHR12526:SF630">
    <property type="entry name" value="GLYCOSYLTRANSFERASE"/>
    <property type="match status" value="1"/>
</dbReference>
<organism evidence="3 4">
    <name type="scientific">Candidatus Andersenbacteria bacterium CG10_big_fil_rev_8_21_14_0_10_54_11</name>
    <dbReference type="NCBI Taxonomy" id="1974485"/>
    <lineage>
        <taxon>Bacteria</taxon>
        <taxon>Candidatus Anderseniibacteriota</taxon>
    </lineage>
</organism>
<proteinExistence type="predicted"/>
<sequence length="370" mass="41740">MTMTRPKVILHLITGLEVGGAESMLLKILPRACEGIEHHVCSIIGIGPIGDKLAAKGIRVHHLDLQHPIDLGVTSRLRQQIKAVQPDVLITYLPHADLLGRIVGRAMHVPKIITSIRVKITRSKYLPFFILDGLTSPLVHHYHFNSVATADLHRRYLGIPRRKTTVIPNGIELEQFNNLPDQQEARRVLQLPADKILVCCVARLRRQKGHRYLIQAFRHVTHQYPDAMLVLVGDGEEKQSILAEIDRQEINKNVIMLGNRHDVPHILAAVDIFVLTTLFEGMSNSIMEAMAAGLPIVTTDIPENRELITNGRTGLLHPPRDPLRAADALLELITNKAHREMLGRAAQEDIRARFNIEKIAQRYQTFYEQL</sequence>
<gene>
    <name evidence="3" type="ORF">COT71_01745</name>
</gene>
<evidence type="ECO:0000259" key="1">
    <source>
        <dbReference type="Pfam" id="PF00534"/>
    </source>
</evidence>
<name>A0A2M6WZR6_9BACT</name>
<dbReference type="InterPro" id="IPR028098">
    <property type="entry name" value="Glyco_trans_4-like_N"/>
</dbReference>
<accession>A0A2M6WZR6</accession>
<dbReference type="SUPFAM" id="SSF53756">
    <property type="entry name" value="UDP-Glycosyltransferase/glycogen phosphorylase"/>
    <property type="match status" value="1"/>
</dbReference>
<dbReference type="Pfam" id="PF13439">
    <property type="entry name" value="Glyco_transf_4"/>
    <property type="match status" value="1"/>
</dbReference>
<dbReference type="AlphaFoldDB" id="A0A2M6WZR6"/>
<dbReference type="PANTHER" id="PTHR12526">
    <property type="entry name" value="GLYCOSYLTRANSFERASE"/>
    <property type="match status" value="1"/>
</dbReference>
<dbReference type="InterPro" id="IPR001296">
    <property type="entry name" value="Glyco_trans_1"/>
</dbReference>
<evidence type="ECO:0008006" key="5">
    <source>
        <dbReference type="Google" id="ProtNLM"/>
    </source>
</evidence>